<protein>
    <submittedName>
        <fullName evidence="2">Pre-mRNA processing factor 8</fullName>
    </submittedName>
</protein>
<feature type="non-terminal residue" evidence="2">
    <location>
        <position position="307"/>
    </location>
</feature>
<evidence type="ECO:0000313" key="2">
    <source>
        <dbReference type="EMBL" id="AFY22659.1"/>
    </source>
</evidence>
<sequence>IDRCLECLGENNHFFSCKVSEMEVCFYLRYFSNVMIIHKPRFRNIGGVQHHTFDQKELTMFTEKSKKQGSLNSEKIYCSILKLKRSIPLFMGKLKIEQLFQRNIFSDTFSQPIIFDLCGFQVLINSFSLDSKESNWNFCDKDQKKINFFGIPRITNLTIQKFENRICQILLSSNSTTFTKIANKWNSNLLGLISYFREACIETLKFLDLACQSEKKIQNKIKNSLNSKMPSRFPPVLFYSPKELGGLGMLSISNQIIPESDLKYFKKKLNGINKTSGDEVYRLYSIPSLNRFICDWKIEIKKSQKCH</sequence>
<dbReference type="GO" id="GO:0071013">
    <property type="term" value="C:catalytic step 2 spliceosome"/>
    <property type="evidence" value="ECO:0007669"/>
    <property type="project" value="TreeGrafter"/>
</dbReference>
<feature type="domain" description="Pre-mRNA-processing-splicing factor 8 U5-snRNA-binding" evidence="1">
    <location>
        <begin position="159"/>
        <end position="277"/>
    </location>
</feature>
<dbReference type="GO" id="GO:0000244">
    <property type="term" value="P:spliceosomal tri-snRNP complex assembly"/>
    <property type="evidence" value="ECO:0007669"/>
    <property type="project" value="TreeGrafter"/>
</dbReference>
<dbReference type="GO" id="GO:0017070">
    <property type="term" value="F:U6 snRNA binding"/>
    <property type="evidence" value="ECO:0007669"/>
    <property type="project" value="TreeGrafter"/>
</dbReference>
<dbReference type="GO" id="GO:0030620">
    <property type="term" value="F:U2 snRNA binding"/>
    <property type="evidence" value="ECO:0007669"/>
    <property type="project" value="TreeGrafter"/>
</dbReference>
<keyword evidence="2" id="KW-0542">Nucleomorph</keyword>
<dbReference type="InterPro" id="IPR042516">
    <property type="entry name" value="Prp8_U5-snRNA-bd_sf"/>
</dbReference>
<dbReference type="PANTHER" id="PTHR11140:SF0">
    <property type="entry name" value="PRE-MRNA-PROCESSING-SPLICING FACTOR 8"/>
    <property type="match status" value="1"/>
</dbReference>
<dbReference type="EMBL" id="JX515789">
    <property type="protein sequence ID" value="AFY22659.1"/>
    <property type="molecule type" value="Genomic_DNA"/>
</dbReference>
<reference evidence="2" key="1">
    <citation type="journal article" date="2012" name="Genome Biol. Evol.">
        <title>Nucleomorph genome sequence of the cryptophyte alga Chroomonas mesostigmatica CCMP1168 reveals lineage-specific gene loss and genome complexity.</title>
        <authorList>
            <person name="Moore C.E."/>
            <person name="Curtis B."/>
            <person name="Mills T."/>
            <person name="Tanifuji G."/>
            <person name="Archibald J.M."/>
        </authorList>
    </citation>
    <scope>NUCLEOTIDE SEQUENCE</scope>
    <source>
        <strain evidence="2">CCMP1178</strain>
    </source>
</reference>
<dbReference type="PANTHER" id="PTHR11140">
    <property type="entry name" value="PRE-MRNA SPLICING FACTOR PRP8"/>
    <property type="match status" value="1"/>
</dbReference>
<dbReference type="Pfam" id="PF10597">
    <property type="entry name" value="U5_2-snRNA_bdg"/>
    <property type="match status" value="1"/>
</dbReference>
<dbReference type="InterPro" id="IPR019581">
    <property type="entry name" value="Prp8_U5-snRNA-bd"/>
</dbReference>
<accession>K9NSP7</accession>
<dbReference type="InterPro" id="IPR027652">
    <property type="entry name" value="PRP8"/>
</dbReference>
<name>K9NSP7_9CRYP</name>
<dbReference type="GO" id="GO:0030623">
    <property type="term" value="F:U5 snRNA binding"/>
    <property type="evidence" value="ECO:0007669"/>
    <property type="project" value="InterPro"/>
</dbReference>
<dbReference type="GO" id="GO:0030619">
    <property type="term" value="F:U1 snRNA binding"/>
    <property type="evidence" value="ECO:0007669"/>
    <property type="project" value="TreeGrafter"/>
</dbReference>
<dbReference type="GO" id="GO:0005682">
    <property type="term" value="C:U5 snRNP"/>
    <property type="evidence" value="ECO:0007669"/>
    <property type="project" value="TreeGrafter"/>
</dbReference>
<proteinExistence type="predicted"/>
<geneLocation type="nucleomorph" evidence="2"/>
<dbReference type="GO" id="GO:0097157">
    <property type="term" value="F:pre-mRNA intronic binding"/>
    <property type="evidence" value="ECO:0007669"/>
    <property type="project" value="TreeGrafter"/>
</dbReference>
<dbReference type="Gene3D" id="3.30.43.40">
    <property type="entry name" value="Pre-mRNA-processing-splicing factor 8, U5-snRNA-binding domain"/>
    <property type="match status" value="1"/>
</dbReference>
<gene>
    <name evidence="2" type="primary">prp8</name>
</gene>
<evidence type="ECO:0000259" key="1">
    <source>
        <dbReference type="Pfam" id="PF10597"/>
    </source>
</evidence>
<dbReference type="AlphaFoldDB" id="K9NSP7"/>
<organism evidence="2">
    <name type="scientific">Rhodomonas sp. CCMP1178</name>
    <dbReference type="NCBI Taxonomy" id="354588"/>
    <lineage>
        <taxon>Eukaryota</taxon>
        <taxon>Cryptophyceae</taxon>
        <taxon>Pyrenomonadales</taxon>
        <taxon>Pyrenomonadaceae</taxon>
        <taxon>Rhodomonas</taxon>
    </lineage>
</organism>
<feature type="non-terminal residue" evidence="2">
    <location>
        <position position="1"/>
    </location>
</feature>